<evidence type="ECO:0000313" key="1">
    <source>
        <dbReference type="EMBL" id="KYO19012.1"/>
    </source>
</evidence>
<protein>
    <submittedName>
        <fullName evidence="1">Uncharacterized protein</fullName>
    </submittedName>
</protein>
<dbReference type="EMBL" id="AKHW03006769">
    <property type="protein sequence ID" value="KYO19012.1"/>
    <property type="molecule type" value="Genomic_DNA"/>
</dbReference>
<name>A0A151M3C8_ALLMI</name>
<comment type="caution">
    <text evidence="1">The sequence shown here is derived from an EMBL/GenBank/DDBJ whole genome shotgun (WGS) entry which is preliminary data.</text>
</comment>
<organism evidence="1 2">
    <name type="scientific">Alligator mississippiensis</name>
    <name type="common">American alligator</name>
    <dbReference type="NCBI Taxonomy" id="8496"/>
    <lineage>
        <taxon>Eukaryota</taxon>
        <taxon>Metazoa</taxon>
        <taxon>Chordata</taxon>
        <taxon>Craniata</taxon>
        <taxon>Vertebrata</taxon>
        <taxon>Euteleostomi</taxon>
        <taxon>Archelosauria</taxon>
        <taxon>Archosauria</taxon>
        <taxon>Crocodylia</taxon>
        <taxon>Alligatoridae</taxon>
        <taxon>Alligatorinae</taxon>
        <taxon>Alligator</taxon>
    </lineage>
</organism>
<accession>A0A151M3C8</accession>
<proteinExistence type="predicted"/>
<dbReference type="AlphaFoldDB" id="A0A151M3C8"/>
<reference evidence="1 2" key="1">
    <citation type="journal article" date="2012" name="Genome Biol.">
        <title>Sequencing three crocodilian genomes to illuminate the evolution of archosaurs and amniotes.</title>
        <authorList>
            <person name="St John J.A."/>
            <person name="Braun E.L."/>
            <person name="Isberg S.R."/>
            <person name="Miles L.G."/>
            <person name="Chong A.Y."/>
            <person name="Gongora J."/>
            <person name="Dalzell P."/>
            <person name="Moran C."/>
            <person name="Bed'hom B."/>
            <person name="Abzhanov A."/>
            <person name="Burgess S.C."/>
            <person name="Cooksey A.M."/>
            <person name="Castoe T.A."/>
            <person name="Crawford N.G."/>
            <person name="Densmore L.D."/>
            <person name="Drew J.C."/>
            <person name="Edwards S.V."/>
            <person name="Faircloth B.C."/>
            <person name="Fujita M.K."/>
            <person name="Greenwold M.J."/>
            <person name="Hoffmann F.G."/>
            <person name="Howard J.M."/>
            <person name="Iguchi T."/>
            <person name="Janes D.E."/>
            <person name="Khan S.Y."/>
            <person name="Kohno S."/>
            <person name="de Koning A.J."/>
            <person name="Lance S.L."/>
            <person name="McCarthy F.M."/>
            <person name="McCormack J.E."/>
            <person name="Merchant M.E."/>
            <person name="Peterson D.G."/>
            <person name="Pollock D.D."/>
            <person name="Pourmand N."/>
            <person name="Raney B.J."/>
            <person name="Roessler K.A."/>
            <person name="Sanford J.R."/>
            <person name="Sawyer R.H."/>
            <person name="Schmidt C.J."/>
            <person name="Triplett E.W."/>
            <person name="Tuberville T.D."/>
            <person name="Venegas-Anaya M."/>
            <person name="Howard J.T."/>
            <person name="Jarvis E.D."/>
            <person name="Guillette L.J.Jr."/>
            <person name="Glenn T.C."/>
            <person name="Green R.E."/>
            <person name="Ray D.A."/>
        </authorList>
    </citation>
    <scope>NUCLEOTIDE SEQUENCE [LARGE SCALE GENOMIC DNA]</scope>
    <source>
        <strain evidence="1">KSC_2009_1</strain>
    </source>
</reference>
<gene>
    <name evidence="1" type="ORF">Y1Q_0018963</name>
</gene>
<sequence>MVHSLLKLAMPASLQYVGQLFGEGKATMREVILEWLVVVAEELEAWEQAWKLEDIAWENTQEEAGDRAQQECWVQMEALERECIDLLLQQVALQTQALEDEDTNCQTLHTLLDLTISFMPFTAWPPSMAPQGP</sequence>
<dbReference type="Proteomes" id="UP000050525">
    <property type="component" value="Unassembled WGS sequence"/>
</dbReference>
<evidence type="ECO:0000313" key="2">
    <source>
        <dbReference type="Proteomes" id="UP000050525"/>
    </source>
</evidence>
<keyword evidence="2" id="KW-1185">Reference proteome</keyword>